<dbReference type="EMBL" id="JAAXPG010000027">
    <property type="protein sequence ID" value="NKZ00742.1"/>
    <property type="molecule type" value="Genomic_DNA"/>
</dbReference>
<keyword evidence="1" id="KW-0812">Transmembrane</keyword>
<reference evidence="2 3" key="1">
    <citation type="submission" date="2020-04" db="EMBL/GenBank/DDBJ databases">
        <title>MicrobeNet Type strains.</title>
        <authorList>
            <person name="Nicholson A.C."/>
        </authorList>
    </citation>
    <scope>NUCLEOTIDE SEQUENCE [LARGE SCALE GENOMIC DNA]</scope>
    <source>
        <strain evidence="2 3">ATCC 23612</strain>
    </source>
</reference>
<dbReference type="PROSITE" id="PS51257">
    <property type="entry name" value="PROKAR_LIPOPROTEIN"/>
    <property type="match status" value="1"/>
</dbReference>
<feature type="transmembrane region" description="Helical" evidence="1">
    <location>
        <begin position="78"/>
        <end position="98"/>
    </location>
</feature>
<accession>A0A7X6MFR1</accession>
<proteinExistence type="predicted"/>
<name>A0A7X6MFR1_9ACTN</name>
<evidence type="ECO:0000313" key="3">
    <source>
        <dbReference type="Proteomes" id="UP000553209"/>
    </source>
</evidence>
<dbReference type="AlphaFoldDB" id="A0A7X6MFR1"/>
<keyword evidence="1" id="KW-0472">Membrane</keyword>
<keyword evidence="3" id="KW-1185">Reference proteome</keyword>
<feature type="transmembrane region" description="Helical" evidence="1">
    <location>
        <begin position="35"/>
        <end position="57"/>
    </location>
</feature>
<sequence length="259" mass="28136">MAVVRASFLLVQGAGLGLVACIAIAGRVGITGNPVPVTVGFFLAFLLFFPVGLWASADAELTSGELHRVHNFRHPFRMARLWWFMVFCNGLLALFLIVSNAAWTLVPLLLASYTAFALSLAAGRRERQQLREALARPELTGPKVIGIRSPEQVPPGWSPVLVHRIDRGRFDMLVDYRILVDGDRVGTLGPGQTLVLGLPPGPHSVRGGLGRLSNAPVPFTAEPGAAVHFTVEPASPNRRANADRRSRPGEYFRLVRVPP</sequence>
<protein>
    <submittedName>
        <fullName evidence="2">Uncharacterized protein</fullName>
    </submittedName>
</protein>
<keyword evidence="1" id="KW-1133">Transmembrane helix</keyword>
<dbReference type="Proteomes" id="UP000553209">
    <property type="component" value="Unassembled WGS sequence"/>
</dbReference>
<comment type="caution">
    <text evidence="2">The sequence shown here is derived from an EMBL/GenBank/DDBJ whole genome shotgun (WGS) entry which is preliminary data.</text>
</comment>
<gene>
    <name evidence="2" type="ORF">HGB44_24185</name>
</gene>
<evidence type="ECO:0000313" key="2">
    <source>
        <dbReference type="EMBL" id="NKZ00742.1"/>
    </source>
</evidence>
<organism evidence="2 3">
    <name type="scientific">Nocardiopsis alborubida</name>
    <dbReference type="NCBI Taxonomy" id="146802"/>
    <lineage>
        <taxon>Bacteria</taxon>
        <taxon>Bacillati</taxon>
        <taxon>Actinomycetota</taxon>
        <taxon>Actinomycetes</taxon>
        <taxon>Streptosporangiales</taxon>
        <taxon>Nocardiopsidaceae</taxon>
        <taxon>Nocardiopsis</taxon>
    </lineage>
</organism>
<feature type="transmembrane region" description="Helical" evidence="1">
    <location>
        <begin position="104"/>
        <end position="122"/>
    </location>
</feature>
<evidence type="ECO:0000256" key="1">
    <source>
        <dbReference type="SAM" id="Phobius"/>
    </source>
</evidence>